<feature type="compositionally biased region" description="Low complexity" evidence="9">
    <location>
        <begin position="96"/>
        <end position="107"/>
    </location>
</feature>
<dbReference type="Gene3D" id="3.40.50.300">
    <property type="entry name" value="P-loop containing nucleotide triphosphate hydrolases"/>
    <property type="match status" value="1"/>
</dbReference>
<evidence type="ECO:0000256" key="8">
    <source>
        <dbReference type="ARBA" id="ARBA00022840"/>
    </source>
</evidence>
<feature type="compositionally biased region" description="Low complexity" evidence="9">
    <location>
        <begin position="13"/>
        <end position="34"/>
    </location>
</feature>
<feature type="compositionally biased region" description="Polar residues" evidence="9">
    <location>
        <begin position="35"/>
        <end position="48"/>
    </location>
</feature>
<dbReference type="AlphaFoldDB" id="A0A136J128"/>
<dbReference type="PANTHER" id="PTHR12755">
    <property type="entry name" value="CLEAVAGE/POLYADENYLATION FACTOR IA SUBUNIT CLP1P"/>
    <property type="match status" value="1"/>
</dbReference>
<evidence type="ECO:0000256" key="5">
    <source>
        <dbReference type="ARBA" id="ARBA00022679"/>
    </source>
</evidence>
<dbReference type="GO" id="GO:0000448">
    <property type="term" value="P:cleavage in ITS2 between 5.8S rRNA and LSU-rRNA of tricistronic rRNA transcript (SSU-rRNA, 5.8S rRNA, LSU-rRNA)"/>
    <property type="evidence" value="ECO:0007669"/>
    <property type="project" value="TreeGrafter"/>
</dbReference>
<dbReference type="STRING" id="196109.A0A136J128"/>
<reference evidence="12" key="1">
    <citation type="submission" date="2016-02" db="EMBL/GenBank/DDBJ databases">
        <title>Draft genome sequence of Microdochium bolleyi, a fungal endophyte of beachgrass.</title>
        <authorList>
            <consortium name="DOE Joint Genome Institute"/>
            <person name="David A.S."/>
            <person name="May G."/>
            <person name="Haridas S."/>
            <person name="Lim J."/>
            <person name="Wang M."/>
            <person name="Labutti K."/>
            <person name="Lipzen A."/>
            <person name="Barry K."/>
            <person name="Grigoriev I.V."/>
        </authorList>
    </citation>
    <scope>NUCLEOTIDE SEQUENCE [LARGE SCALE GENOMIC DNA]</scope>
    <source>
        <strain evidence="12">J235TASD1</strain>
    </source>
</reference>
<protein>
    <recommendedName>
        <fullName evidence="4">Polynucleotide 5'-hydroxyl-kinase GRC3</fullName>
    </recommendedName>
    <alternativeName>
        <fullName evidence="3">Polynucleotide 5'-hydroxyl-kinase grc3</fullName>
    </alternativeName>
</protein>
<organism evidence="11 12">
    <name type="scientific">Microdochium bolleyi</name>
    <dbReference type="NCBI Taxonomy" id="196109"/>
    <lineage>
        <taxon>Eukaryota</taxon>
        <taxon>Fungi</taxon>
        <taxon>Dikarya</taxon>
        <taxon>Ascomycota</taxon>
        <taxon>Pezizomycotina</taxon>
        <taxon>Sordariomycetes</taxon>
        <taxon>Xylariomycetidae</taxon>
        <taxon>Xylariales</taxon>
        <taxon>Microdochiaceae</taxon>
        <taxon>Microdochium</taxon>
    </lineage>
</organism>
<dbReference type="GO" id="GO:0005634">
    <property type="term" value="C:nucleus"/>
    <property type="evidence" value="ECO:0007669"/>
    <property type="project" value="TreeGrafter"/>
</dbReference>
<keyword evidence="5" id="KW-0808">Transferase</keyword>
<comment type="similarity">
    <text evidence="2">Belongs to the Clp1 family. NOL9/GRC3 subfamily.</text>
</comment>
<feature type="region of interest" description="Disordered" evidence="9">
    <location>
        <begin position="706"/>
        <end position="741"/>
    </location>
</feature>
<evidence type="ECO:0000313" key="11">
    <source>
        <dbReference type="EMBL" id="KXJ90759.1"/>
    </source>
</evidence>
<feature type="compositionally biased region" description="Basic residues" evidence="9">
    <location>
        <begin position="1"/>
        <end position="10"/>
    </location>
</feature>
<keyword evidence="7" id="KW-0418">Kinase</keyword>
<gene>
    <name evidence="11" type="ORF">Micbo1qcDRAFT_196213</name>
</gene>
<evidence type="ECO:0000256" key="4">
    <source>
        <dbReference type="ARBA" id="ARBA00019824"/>
    </source>
</evidence>
<feature type="region of interest" description="Disordered" evidence="9">
    <location>
        <begin position="1"/>
        <end position="107"/>
    </location>
</feature>
<evidence type="ECO:0000256" key="1">
    <source>
        <dbReference type="ARBA" id="ARBA00003798"/>
    </source>
</evidence>
<evidence type="ECO:0000259" key="10">
    <source>
        <dbReference type="Pfam" id="PF16575"/>
    </source>
</evidence>
<dbReference type="InterPro" id="IPR032319">
    <property type="entry name" value="CLP1_P"/>
</dbReference>
<accession>A0A136J128</accession>
<keyword evidence="6" id="KW-0547">Nucleotide-binding</keyword>
<dbReference type="Proteomes" id="UP000070501">
    <property type="component" value="Unassembled WGS sequence"/>
</dbReference>
<dbReference type="OrthoDB" id="4054781at2759"/>
<feature type="domain" description="Clp1 P-loop" evidence="10">
    <location>
        <begin position="272"/>
        <end position="467"/>
    </location>
</feature>
<keyword evidence="8" id="KW-0067">ATP-binding</keyword>
<proteinExistence type="inferred from homology"/>
<dbReference type="InterPro" id="IPR027417">
    <property type="entry name" value="P-loop_NTPase"/>
</dbReference>
<dbReference type="InterPro" id="IPR045116">
    <property type="entry name" value="Clp1/Grc3"/>
</dbReference>
<dbReference type="PANTHER" id="PTHR12755:SF3">
    <property type="entry name" value="POLYNUCLEOTIDE 5'-HYDROXYL-KINASE NOL9"/>
    <property type="match status" value="1"/>
</dbReference>
<keyword evidence="12" id="KW-1185">Reference proteome</keyword>
<evidence type="ECO:0000256" key="7">
    <source>
        <dbReference type="ARBA" id="ARBA00022777"/>
    </source>
</evidence>
<evidence type="ECO:0000256" key="9">
    <source>
        <dbReference type="SAM" id="MobiDB-lite"/>
    </source>
</evidence>
<dbReference type="GO" id="GO:0005524">
    <property type="term" value="F:ATP binding"/>
    <property type="evidence" value="ECO:0007669"/>
    <property type="project" value="UniProtKB-KW"/>
</dbReference>
<dbReference type="GO" id="GO:0051731">
    <property type="term" value="F:polynucleotide 5'-hydroxyl-kinase activity"/>
    <property type="evidence" value="ECO:0007669"/>
    <property type="project" value="InterPro"/>
</dbReference>
<feature type="region of interest" description="Disordered" evidence="9">
    <location>
        <begin position="569"/>
        <end position="597"/>
    </location>
</feature>
<comment type="function">
    <text evidence="1">Polynucleotide 5'-kinase involved in rRNA processing.</text>
</comment>
<feature type="compositionally biased region" description="Basic and acidic residues" evidence="9">
    <location>
        <begin position="469"/>
        <end position="478"/>
    </location>
</feature>
<feature type="region of interest" description="Disordered" evidence="9">
    <location>
        <begin position="469"/>
        <end position="500"/>
    </location>
</feature>
<feature type="compositionally biased region" description="Acidic residues" evidence="9">
    <location>
        <begin position="726"/>
        <end position="741"/>
    </location>
</feature>
<dbReference type="Pfam" id="PF16575">
    <property type="entry name" value="CLP1_P"/>
    <property type="match status" value="1"/>
</dbReference>
<evidence type="ECO:0000313" key="12">
    <source>
        <dbReference type="Proteomes" id="UP000070501"/>
    </source>
</evidence>
<dbReference type="EMBL" id="KQ964252">
    <property type="protein sequence ID" value="KXJ90759.1"/>
    <property type="molecule type" value="Genomic_DNA"/>
</dbReference>
<evidence type="ECO:0000256" key="2">
    <source>
        <dbReference type="ARBA" id="ARBA00011003"/>
    </source>
</evidence>
<evidence type="ECO:0000256" key="6">
    <source>
        <dbReference type="ARBA" id="ARBA00022741"/>
    </source>
</evidence>
<name>A0A136J128_9PEZI</name>
<evidence type="ECO:0000256" key="3">
    <source>
        <dbReference type="ARBA" id="ARBA00018706"/>
    </source>
</evidence>
<dbReference type="InParanoid" id="A0A136J128"/>
<sequence>MSAFAFRKRLLGSQDESSSSDSSPNQAATATAAASSVQGGQSPKTSASRQKRARKDGPRSDAKQAAAPPIPRLEEPVSVLATAQSLGQPDPDAVGTPPLDATPAATPTRTPAVFFSTYTPTQANYRRWKDGTAVVTLCEGERLVILGSYGVRVRSGKITINGATLVPRSSSAWVDAPGCYALPVIRTVDDSVVELHPYSANRDIRGLASISPLFRGLWLDDDGSTFRIVPTSLDGPKKTVLQDLVSLPEWNREAARLSQASSSRAITIMVTGPKSSGKSTFGKMLANRIITESAAEKAPARNKTGLAILDLDPGQPEYGVPGQVSLVHILEPVLSPSFTRPTPLKSIRTIRAHTLASISPASDPELYLEAAKDLYTHYRNTIGSSTLIINTPGWIQGTGLDLLVSLIADLRPSEVVYMSQTGPSESVEGLSSACRNTTFTLLPSNATALAARSAAQLRSMQLLSYFHVEPTEHKDQPKRGPKTGGKSSPQPPAPYSWITTPLSQVPPWEVSYGSSQGRGSRNSAAAGIAGILCYDYQAPPALLADAINGNIVAVVEVEDIRAFRGVTPAEEQRPPATRTDDEDVNVPTTDMDIDSPPALSSLIDSSTIRTPEGLPLLDTRGATLDPQYSRFVGLALVRGIDTAKHALQLISPIPAGELDRIFGASEELAGQEGGRQIVLISGKFDTPSWAYTEDFYYQASSSSASLSWQSRGGGPGQGDAVATEGVEPDFEEEEEEVEEDGEFDISFDAVETEPSVSTTPIPAATATDTPWIEELRGSQKRGIGSKVWRVRRDLGRSNNGGE</sequence>